<keyword evidence="2" id="KW-1185">Reference proteome</keyword>
<reference evidence="1" key="1">
    <citation type="submission" date="2022-12" db="EMBL/GenBank/DDBJ databases">
        <authorList>
            <person name="Brejova B."/>
        </authorList>
    </citation>
    <scope>NUCLEOTIDE SEQUENCE</scope>
</reference>
<dbReference type="OrthoDB" id="48988at2759"/>
<name>A0A9W4TYA6_9ASCO</name>
<organism evidence="1 2">
    <name type="scientific">Candida verbasci</name>
    <dbReference type="NCBI Taxonomy" id="1227364"/>
    <lineage>
        <taxon>Eukaryota</taxon>
        <taxon>Fungi</taxon>
        <taxon>Dikarya</taxon>
        <taxon>Ascomycota</taxon>
        <taxon>Saccharomycotina</taxon>
        <taxon>Pichiomycetes</taxon>
        <taxon>Debaryomycetaceae</taxon>
        <taxon>Candida/Lodderomyces clade</taxon>
        <taxon>Candida</taxon>
    </lineage>
</organism>
<accession>A0A9W4TYA6</accession>
<dbReference type="AlphaFoldDB" id="A0A9W4TYA6"/>
<sequence length="71" mass="8151">MGTQNTDFNTRNIDSSNELDYVNYRGSSRKHILDAVEASTKRLDTFVDVLQILKLDKSVPEVEYCRTKSSH</sequence>
<gene>
    <name evidence="1" type="ORF">CANVERA_P2465</name>
</gene>
<protein>
    <submittedName>
        <fullName evidence="1">Uncharacterized protein</fullName>
    </submittedName>
</protein>
<dbReference type="Proteomes" id="UP001152885">
    <property type="component" value="Unassembled WGS sequence"/>
</dbReference>
<evidence type="ECO:0000313" key="1">
    <source>
        <dbReference type="EMBL" id="CAI5757953.1"/>
    </source>
</evidence>
<comment type="caution">
    <text evidence="1">The sequence shown here is derived from an EMBL/GenBank/DDBJ whole genome shotgun (WGS) entry which is preliminary data.</text>
</comment>
<evidence type="ECO:0000313" key="2">
    <source>
        <dbReference type="Proteomes" id="UP001152885"/>
    </source>
</evidence>
<proteinExistence type="predicted"/>
<dbReference type="EMBL" id="CANTUO010000002">
    <property type="protein sequence ID" value="CAI5757953.1"/>
    <property type="molecule type" value="Genomic_DNA"/>
</dbReference>